<name>A0A951QHC8_9CYAN</name>
<proteinExistence type="inferred from homology"/>
<organism evidence="8 9">
    <name type="scientific">Drouetiella hepatica Uher 2000/2452</name>
    <dbReference type="NCBI Taxonomy" id="904376"/>
    <lineage>
        <taxon>Bacteria</taxon>
        <taxon>Bacillati</taxon>
        <taxon>Cyanobacteriota</taxon>
        <taxon>Cyanophyceae</taxon>
        <taxon>Oculatellales</taxon>
        <taxon>Oculatellaceae</taxon>
        <taxon>Drouetiella</taxon>
    </lineage>
</organism>
<comment type="subunit">
    <text evidence="6">Homodimer.</text>
</comment>
<dbReference type="InterPro" id="IPR050104">
    <property type="entry name" value="FMN-dep_NADH:Q_OxRdtase_AzoR1"/>
</dbReference>
<accession>A0A951QHC8</accession>
<evidence type="ECO:0000256" key="4">
    <source>
        <dbReference type="ARBA" id="ARBA00023027"/>
    </source>
</evidence>
<dbReference type="InterPro" id="IPR029039">
    <property type="entry name" value="Flavoprotein-like_sf"/>
</dbReference>
<dbReference type="InterPro" id="IPR003680">
    <property type="entry name" value="Flavodoxin_fold"/>
</dbReference>
<evidence type="ECO:0000256" key="5">
    <source>
        <dbReference type="ARBA" id="ARBA00048542"/>
    </source>
</evidence>
<evidence type="ECO:0000256" key="2">
    <source>
        <dbReference type="ARBA" id="ARBA00022643"/>
    </source>
</evidence>
<dbReference type="GO" id="GO:0016652">
    <property type="term" value="F:oxidoreductase activity, acting on NAD(P)H as acceptor"/>
    <property type="evidence" value="ECO:0007669"/>
    <property type="project" value="UniProtKB-UniRule"/>
</dbReference>
<keyword evidence="2 6" id="KW-0288">FMN</keyword>
<comment type="caution">
    <text evidence="6">Lacks conserved residue(s) required for the propagation of feature annotation.</text>
</comment>
<dbReference type="GO" id="GO:0009055">
    <property type="term" value="F:electron transfer activity"/>
    <property type="evidence" value="ECO:0007669"/>
    <property type="project" value="UniProtKB-UniRule"/>
</dbReference>
<feature type="binding site" evidence="6">
    <location>
        <position position="10"/>
    </location>
    <ligand>
        <name>FMN</name>
        <dbReference type="ChEBI" id="CHEBI:58210"/>
    </ligand>
</feature>
<comment type="similarity">
    <text evidence="6">Belongs to the azoreductase type 1 family.</text>
</comment>
<dbReference type="EC" id="1.6.5.-" evidence="6"/>
<evidence type="ECO:0000313" key="8">
    <source>
        <dbReference type="EMBL" id="MBW4661860.1"/>
    </source>
</evidence>
<reference evidence="8" key="1">
    <citation type="submission" date="2021-05" db="EMBL/GenBank/DDBJ databases">
        <authorList>
            <person name="Pietrasiak N."/>
            <person name="Ward R."/>
            <person name="Stajich J.E."/>
            <person name="Kurbessoian T."/>
        </authorList>
    </citation>
    <scope>NUCLEOTIDE SEQUENCE</scope>
    <source>
        <strain evidence="8">UHER 2000/2452</strain>
    </source>
</reference>
<evidence type="ECO:0000313" key="9">
    <source>
        <dbReference type="Proteomes" id="UP000757435"/>
    </source>
</evidence>
<evidence type="ECO:0000256" key="6">
    <source>
        <dbReference type="HAMAP-Rule" id="MF_01216"/>
    </source>
</evidence>
<dbReference type="PANTHER" id="PTHR43741">
    <property type="entry name" value="FMN-DEPENDENT NADH-AZOREDUCTASE 1"/>
    <property type="match status" value="1"/>
</dbReference>
<dbReference type="GO" id="GO:0010181">
    <property type="term" value="F:FMN binding"/>
    <property type="evidence" value="ECO:0007669"/>
    <property type="project" value="UniProtKB-UniRule"/>
</dbReference>
<dbReference type="InterPro" id="IPR023048">
    <property type="entry name" value="NADH:quinone_OxRdtase_FMN_depd"/>
</dbReference>
<dbReference type="EMBL" id="JAHHHD010000048">
    <property type="protein sequence ID" value="MBW4661860.1"/>
    <property type="molecule type" value="Genomic_DNA"/>
</dbReference>
<feature type="binding site" evidence="6">
    <location>
        <begin position="16"/>
        <end position="18"/>
    </location>
    <ligand>
        <name>FMN</name>
        <dbReference type="ChEBI" id="CHEBI:58210"/>
    </ligand>
</feature>
<protein>
    <recommendedName>
        <fullName evidence="6">FMN dependent NADH:quinone oxidoreductase</fullName>
        <ecNumber evidence="6">1.6.5.-</ecNumber>
    </recommendedName>
    <alternativeName>
        <fullName evidence="6">Azo-dye reductase</fullName>
    </alternativeName>
    <alternativeName>
        <fullName evidence="6">FMN-dependent NADH-azo compound oxidoreductase</fullName>
    </alternativeName>
    <alternativeName>
        <fullName evidence="6">FMN-dependent NADH-azoreductase</fullName>
        <ecNumber evidence="6">1.7.1.17</ecNumber>
    </alternativeName>
</protein>
<keyword evidence="1 6" id="KW-0285">Flavoprotein</keyword>
<dbReference type="Pfam" id="PF02525">
    <property type="entry name" value="Flavodoxin_2"/>
    <property type="match status" value="1"/>
</dbReference>
<dbReference type="Gene3D" id="3.40.50.360">
    <property type="match status" value="1"/>
</dbReference>
<dbReference type="GO" id="GO:0016655">
    <property type="term" value="F:oxidoreductase activity, acting on NAD(P)H, quinone or similar compound as acceptor"/>
    <property type="evidence" value="ECO:0007669"/>
    <property type="project" value="InterPro"/>
</dbReference>
<comment type="function">
    <text evidence="6">Quinone reductase that provides resistance to thiol-specific stress caused by electrophilic quinones.</text>
</comment>
<dbReference type="EC" id="1.7.1.17" evidence="6"/>
<comment type="function">
    <text evidence="6">Also exhibits azoreductase activity. Catalyzes the reductive cleavage of the azo bond in aromatic azo compounds to the corresponding amines.</text>
</comment>
<dbReference type="Proteomes" id="UP000757435">
    <property type="component" value="Unassembled WGS sequence"/>
</dbReference>
<dbReference type="PANTHER" id="PTHR43741:SF4">
    <property type="entry name" value="FMN-DEPENDENT NADH:QUINONE OXIDOREDUCTASE"/>
    <property type="match status" value="1"/>
</dbReference>
<evidence type="ECO:0000256" key="1">
    <source>
        <dbReference type="ARBA" id="ARBA00022630"/>
    </source>
</evidence>
<reference evidence="8" key="2">
    <citation type="journal article" date="2022" name="Microbiol. Resour. Announc.">
        <title>Metagenome Sequencing to Explore Phylogenomics of Terrestrial Cyanobacteria.</title>
        <authorList>
            <person name="Ward R.D."/>
            <person name="Stajich J.E."/>
            <person name="Johansen J.R."/>
            <person name="Huntemann M."/>
            <person name="Clum A."/>
            <person name="Foster B."/>
            <person name="Foster B."/>
            <person name="Roux S."/>
            <person name="Palaniappan K."/>
            <person name="Varghese N."/>
            <person name="Mukherjee S."/>
            <person name="Reddy T.B.K."/>
            <person name="Daum C."/>
            <person name="Copeland A."/>
            <person name="Chen I.A."/>
            <person name="Ivanova N.N."/>
            <person name="Kyrpides N.C."/>
            <person name="Shapiro N."/>
            <person name="Eloe-Fadrosh E.A."/>
            <person name="Pietrasiak N."/>
        </authorList>
    </citation>
    <scope>NUCLEOTIDE SEQUENCE</scope>
    <source>
        <strain evidence="8">UHER 2000/2452</strain>
    </source>
</reference>
<feature type="domain" description="Flavodoxin-like fold" evidence="7">
    <location>
        <begin position="3"/>
        <end position="201"/>
    </location>
</feature>
<gene>
    <name evidence="6" type="primary">azoR</name>
    <name evidence="8" type="ORF">KME15_24600</name>
</gene>
<evidence type="ECO:0000256" key="3">
    <source>
        <dbReference type="ARBA" id="ARBA00023002"/>
    </source>
</evidence>
<dbReference type="HAMAP" id="MF_01216">
    <property type="entry name" value="Azoreductase_type1"/>
    <property type="match status" value="1"/>
</dbReference>
<sequence length="207" mass="22885">MTHILHLDASPRGDRSISRTLSKEFITSWKAAHPSDTVAYRDVGHHPVPLIDEPWIAAAYSAPDQHTPEQAAAIRPSNELVDEFLAADRYVFAVPMYNFSIPASFKAYLDQIVRAGRTFSVEADGSYKGLVRDKKVLIITARGGSYPKDTPYFAYDMQESYLRLIFGFMGITDVEVIHADNLMGGDDVRQQSLAAAKTAIHRAVAVG</sequence>
<evidence type="ECO:0000259" key="7">
    <source>
        <dbReference type="Pfam" id="PF02525"/>
    </source>
</evidence>
<feature type="binding site" evidence="6">
    <location>
        <begin position="96"/>
        <end position="99"/>
    </location>
    <ligand>
        <name>FMN</name>
        <dbReference type="ChEBI" id="CHEBI:58210"/>
    </ligand>
</feature>
<comment type="catalytic activity">
    <reaction evidence="6">
        <text>2 a quinone + NADH + H(+) = 2 a 1,4-benzosemiquinone + NAD(+)</text>
        <dbReference type="Rhea" id="RHEA:65952"/>
        <dbReference type="ChEBI" id="CHEBI:15378"/>
        <dbReference type="ChEBI" id="CHEBI:57540"/>
        <dbReference type="ChEBI" id="CHEBI:57945"/>
        <dbReference type="ChEBI" id="CHEBI:132124"/>
        <dbReference type="ChEBI" id="CHEBI:134225"/>
    </reaction>
</comment>
<dbReference type="SUPFAM" id="SSF52218">
    <property type="entry name" value="Flavoproteins"/>
    <property type="match status" value="1"/>
</dbReference>
<keyword evidence="4 6" id="KW-0520">NAD</keyword>
<comment type="cofactor">
    <cofactor evidence="6">
        <name>FMN</name>
        <dbReference type="ChEBI" id="CHEBI:58210"/>
    </cofactor>
    <text evidence="6">Binds 1 FMN per subunit.</text>
</comment>
<comment type="catalytic activity">
    <reaction evidence="5">
        <text>N,N-dimethyl-1,4-phenylenediamine + anthranilate + 2 NAD(+) = 2-(4-dimethylaminophenyl)diazenylbenzoate + 2 NADH + 2 H(+)</text>
        <dbReference type="Rhea" id="RHEA:55872"/>
        <dbReference type="ChEBI" id="CHEBI:15378"/>
        <dbReference type="ChEBI" id="CHEBI:15783"/>
        <dbReference type="ChEBI" id="CHEBI:16567"/>
        <dbReference type="ChEBI" id="CHEBI:57540"/>
        <dbReference type="ChEBI" id="CHEBI:57945"/>
        <dbReference type="ChEBI" id="CHEBI:71579"/>
        <dbReference type="EC" id="1.7.1.17"/>
    </reaction>
    <physiologicalReaction direction="right-to-left" evidence="5">
        <dbReference type="Rhea" id="RHEA:55874"/>
    </physiologicalReaction>
</comment>
<comment type="caution">
    <text evidence="8">The sequence shown here is derived from an EMBL/GenBank/DDBJ whole genome shotgun (WGS) entry which is preliminary data.</text>
</comment>
<keyword evidence="3 6" id="KW-0560">Oxidoreductase</keyword>
<dbReference type="AlphaFoldDB" id="A0A951QHC8"/>